<evidence type="ECO:0000256" key="7">
    <source>
        <dbReference type="ARBA" id="ARBA00022989"/>
    </source>
</evidence>
<evidence type="ECO:0000313" key="11">
    <source>
        <dbReference type="EMBL" id="VAY86452.1"/>
    </source>
</evidence>
<feature type="transmembrane region" description="Helical" evidence="9">
    <location>
        <begin position="12"/>
        <end position="34"/>
    </location>
</feature>
<sequence length="186" mass="20702">MLDIILNYFLHSSAITLIVLLVLSIYLVIAIWIFSYKNTQLTNLIDVEKVSLERLKTNNIIDSNSILEECASQSFWTKEIFNSHEISCIREVSSGASWLSIISSTAPFIGLFGTVTGILESFAKFSTHSKVSFSVIAPAISEALVATASGILVAIFAYTFHQIVSRKIYEFNTYLTSQSQMLLSKK</sequence>
<evidence type="ECO:0000256" key="8">
    <source>
        <dbReference type="ARBA" id="ARBA00023136"/>
    </source>
</evidence>
<feature type="transmembrane region" description="Helical" evidence="9">
    <location>
        <begin position="98"/>
        <end position="119"/>
    </location>
</feature>
<name>A0A3B1E5L4_9ZZZZ</name>
<accession>A0A3B1E5L4</accession>
<evidence type="ECO:0000256" key="2">
    <source>
        <dbReference type="ARBA" id="ARBA00010442"/>
    </source>
</evidence>
<keyword evidence="8 9" id="KW-0472">Membrane</keyword>
<keyword evidence="4" id="KW-1003">Cell membrane</keyword>
<keyword evidence="7 9" id="KW-1133">Transmembrane helix</keyword>
<dbReference type="GO" id="GO:0005886">
    <property type="term" value="C:plasma membrane"/>
    <property type="evidence" value="ECO:0007669"/>
    <property type="project" value="UniProtKB-SubCell"/>
</dbReference>
<dbReference type="AlphaFoldDB" id="A0A3B1E5L4"/>
<dbReference type="PANTHER" id="PTHR30625:SF15">
    <property type="entry name" value="BIOPOLYMER TRANSPORT PROTEIN EXBB"/>
    <property type="match status" value="1"/>
</dbReference>
<dbReference type="InterPro" id="IPR002898">
    <property type="entry name" value="MotA_ExbB_proton_chnl"/>
</dbReference>
<evidence type="ECO:0000256" key="3">
    <source>
        <dbReference type="ARBA" id="ARBA00022448"/>
    </source>
</evidence>
<evidence type="ECO:0000256" key="4">
    <source>
        <dbReference type="ARBA" id="ARBA00022475"/>
    </source>
</evidence>
<reference evidence="11" key="1">
    <citation type="submission" date="2018-10" db="EMBL/GenBank/DDBJ databases">
        <authorList>
            <person name="Aoki K."/>
        </authorList>
    </citation>
    <scope>NUCLEOTIDE SEQUENCE</scope>
</reference>
<dbReference type="GO" id="GO:0017038">
    <property type="term" value="P:protein import"/>
    <property type="evidence" value="ECO:0007669"/>
    <property type="project" value="TreeGrafter"/>
</dbReference>
<dbReference type="Pfam" id="PF01618">
    <property type="entry name" value="MotA_ExbB"/>
    <property type="match status" value="1"/>
</dbReference>
<keyword evidence="5 9" id="KW-0812">Transmembrane</keyword>
<dbReference type="PANTHER" id="PTHR30625">
    <property type="entry name" value="PROTEIN TOLQ"/>
    <property type="match status" value="1"/>
</dbReference>
<evidence type="ECO:0000256" key="9">
    <source>
        <dbReference type="SAM" id="Phobius"/>
    </source>
</evidence>
<keyword evidence="6" id="KW-0653">Protein transport</keyword>
<protein>
    <submittedName>
        <fullName evidence="11">MotA/TolQ/ExbB proton channel family protein</fullName>
    </submittedName>
</protein>
<evidence type="ECO:0000259" key="10">
    <source>
        <dbReference type="Pfam" id="PF01618"/>
    </source>
</evidence>
<feature type="domain" description="MotA/TolQ/ExbB proton channel" evidence="10">
    <location>
        <begin position="87"/>
        <end position="173"/>
    </location>
</feature>
<keyword evidence="3" id="KW-0813">Transport</keyword>
<evidence type="ECO:0000256" key="1">
    <source>
        <dbReference type="ARBA" id="ARBA00004651"/>
    </source>
</evidence>
<evidence type="ECO:0000256" key="6">
    <source>
        <dbReference type="ARBA" id="ARBA00022927"/>
    </source>
</evidence>
<organism evidence="11">
    <name type="scientific">hydrothermal vent metagenome</name>
    <dbReference type="NCBI Taxonomy" id="652676"/>
    <lineage>
        <taxon>unclassified sequences</taxon>
        <taxon>metagenomes</taxon>
        <taxon>ecological metagenomes</taxon>
    </lineage>
</organism>
<proteinExistence type="inferred from homology"/>
<feature type="transmembrane region" description="Helical" evidence="9">
    <location>
        <begin position="139"/>
        <end position="160"/>
    </location>
</feature>
<dbReference type="InterPro" id="IPR050790">
    <property type="entry name" value="ExbB/TolQ_transport"/>
</dbReference>
<dbReference type="EMBL" id="UOYO01000013">
    <property type="protein sequence ID" value="VAY86452.1"/>
    <property type="molecule type" value="Genomic_DNA"/>
</dbReference>
<comment type="similarity">
    <text evidence="2">Belongs to the ExbB/TolQ family.</text>
</comment>
<gene>
    <name evidence="11" type="ORF">MNB_ARC-1_138</name>
</gene>
<evidence type="ECO:0000256" key="5">
    <source>
        <dbReference type="ARBA" id="ARBA00022692"/>
    </source>
</evidence>
<comment type="subcellular location">
    <subcellularLocation>
        <location evidence="1">Cell membrane</location>
        <topology evidence="1">Multi-pass membrane protein</topology>
    </subcellularLocation>
</comment>